<comment type="caution">
    <text evidence="3">The sequence shown here is derived from an EMBL/GenBank/DDBJ whole genome shotgun (WGS) entry which is preliminary data.</text>
</comment>
<dbReference type="GO" id="GO:0051260">
    <property type="term" value="P:protein homooligomerization"/>
    <property type="evidence" value="ECO:0007669"/>
    <property type="project" value="InterPro"/>
</dbReference>
<dbReference type="VEuPathDB" id="FungiDB:GWK60_M11627"/>
<evidence type="ECO:0000313" key="3">
    <source>
        <dbReference type="EMBL" id="KTB00331.1"/>
    </source>
</evidence>
<gene>
    <name evidence="3" type="ORF">AO440_004357</name>
</gene>
<dbReference type="VEuPathDB" id="FungiDB:GVI51_M11649"/>
<accession>A0A0W0CFV7</accession>
<dbReference type="InterPro" id="IPR003131">
    <property type="entry name" value="T1-type_BTB"/>
</dbReference>
<feature type="compositionally biased region" description="Low complexity" evidence="1">
    <location>
        <begin position="285"/>
        <end position="294"/>
    </location>
</feature>
<dbReference type="AlphaFoldDB" id="A0A0W0CFV7"/>
<dbReference type="SUPFAM" id="SSF54695">
    <property type="entry name" value="POZ domain"/>
    <property type="match status" value="2"/>
</dbReference>
<dbReference type="Proteomes" id="UP000054886">
    <property type="component" value="Unassembled WGS sequence"/>
</dbReference>
<feature type="region of interest" description="Disordered" evidence="1">
    <location>
        <begin position="277"/>
        <end position="307"/>
    </location>
</feature>
<dbReference type="Pfam" id="PF02214">
    <property type="entry name" value="BTB_2"/>
    <property type="match status" value="1"/>
</dbReference>
<feature type="domain" description="Potassium channel tetramerisation-type BTB" evidence="2">
    <location>
        <begin position="22"/>
        <end position="103"/>
    </location>
</feature>
<protein>
    <submittedName>
        <fullName evidence="3">BTB/POZ domain-containing protein</fullName>
    </submittedName>
</protein>
<dbReference type="VEuPathDB" id="FungiDB:CAGL0M11682g"/>
<sequence length="509" mass="58496">MPPSRESYESVPDLLPQDKVYKIQVGQKLFKITGRTLSWDGPNFFTDYFQKNNTDSEVLFLDRSTECFEIIYRHMQGYFTSIKDEVEYTTLFTDALFYSLPKLVKFLRNPEFYYINVGGKSFQVPKSLFKNEGDNNNYFNVVISGFYKEIEARILEKKLHLSPYPPTYVPRSAEYFAQILTLLSGAHLEMDDIRRASLIQECRYYRLNNLEQKLIKCKVMNNPMSNVEEISIHLGDISKSGLDLRRPMVANPQTMIAACVRQEEHIKKDNQIEKAVQHSNDTNLSSSEHSNSSSCDDQEKEPERKKLKLSDCNNTAKSFAQKEKIWDIVTYKRPYVDANPRDLIFQLDNSECSLIFNKSKKAVHVELCGSTAFLFQKLFADLFYNGEDNQVDLSNYKVTAPGLPSCASKKNECVRSQLLVLPACVSLCDMQVNGIKCNNIFSLVGDTKCNERVPDFTNMSELQYCPGLKLHIAKSMWKIGLKKDKIMLIAIKAVTYCSTKEYCKTIDFL</sequence>
<dbReference type="InterPro" id="IPR011333">
    <property type="entry name" value="SKP1/BTB/POZ_sf"/>
</dbReference>
<reference evidence="3 4" key="1">
    <citation type="submission" date="2015-10" db="EMBL/GenBank/DDBJ databases">
        <title>Draft genomes sequences of Candida glabrata isolates 1A, 1B, 2A, 2B, 3A and 3B.</title>
        <authorList>
            <person name="Haavelsrud O.E."/>
            <person name="Gaustad P."/>
        </authorList>
    </citation>
    <scope>NUCLEOTIDE SEQUENCE [LARGE SCALE GENOMIC DNA]</scope>
    <source>
        <strain evidence="3">910700640</strain>
    </source>
</reference>
<dbReference type="OMA" id="PNFFTRY"/>
<name>A0A0W0CFV7_CANGB</name>
<proteinExistence type="predicted"/>
<dbReference type="EMBL" id="LLZZ01000139">
    <property type="protein sequence ID" value="KTB00331.1"/>
    <property type="molecule type" value="Genomic_DNA"/>
</dbReference>
<dbReference type="PhylomeDB" id="A0A0W0CFV7"/>
<dbReference type="PANTHER" id="PTHR31758">
    <property type="entry name" value="BTB/POZ DOMAIN-CONTAINING PROTEIN YLR108C"/>
    <property type="match status" value="1"/>
</dbReference>
<evidence type="ECO:0000259" key="2">
    <source>
        <dbReference type="Pfam" id="PF02214"/>
    </source>
</evidence>
<dbReference type="PANTHER" id="PTHR31758:SF2">
    <property type="entry name" value="BTB_POZ DOMAIN-CONTAINING PROTEIN YLR108C"/>
    <property type="match status" value="1"/>
</dbReference>
<organism evidence="3 4">
    <name type="scientific">Candida glabrata</name>
    <name type="common">Yeast</name>
    <name type="synonym">Torulopsis glabrata</name>
    <dbReference type="NCBI Taxonomy" id="5478"/>
    <lineage>
        <taxon>Eukaryota</taxon>
        <taxon>Fungi</taxon>
        <taxon>Dikarya</taxon>
        <taxon>Ascomycota</taxon>
        <taxon>Saccharomycotina</taxon>
        <taxon>Saccharomycetes</taxon>
        <taxon>Saccharomycetales</taxon>
        <taxon>Saccharomycetaceae</taxon>
        <taxon>Nakaseomyces</taxon>
    </lineage>
</organism>
<dbReference type="Gene3D" id="3.30.710.10">
    <property type="entry name" value="Potassium Channel Kv1.1, Chain A"/>
    <property type="match status" value="2"/>
</dbReference>
<evidence type="ECO:0000313" key="4">
    <source>
        <dbReference type="Proteomes" id="UP000054886"/>
    </source>
</evidence>
<evidence type="ECO:0000256" key="1">
    <source>
        <dbReference type="SAM" id="MobiDB-lite"/>
    </source>
</evidence>
<dbReference type="VEuPathDB" id="FungiDB:B1J91_M11682g"/>